<name>A0A2B7YRV4_POLH7</name>
<dbReference type="AlphaFoldDB" id="A0A2B7YRV4"/>
<keyword evidence="3" id="KW-1185">Reference proteome</keyword>
<reference evidence="2 3" key="1">
    <citation type="submission" date="2017-10" db="EMBL/GenBank/DDBJ databases">
        <title>Comparative genomics in systemic dimorphic fungi from Ajellomycetaceae.</title>
        <authorList>
            <person name="Munoz J.F."/>
            <person name="Mcewen J.G."/>
            <person name="Clay O.K."/>
            <person name="Cuomo C.A."/>
        </authorList>
    </citation>
    <scope>NUCLEOTIDE SEQUENCE [LARGE SCALE GENOMIC DNA]</scope>
    <source>
        <strain evidence="2 3">UAMH7299</strain>
    </source>
</reference>
<dbReference type="Proteomes" id="UP000224634">
    <property type="component" value="Unassembled WGS sequence"/>
</dbReference>
<evidence type="ECO:0000256" key="1">
    <source>
        <dbReference type="SAM" id="MobiDB-lite"/>
    </source>
</evidence>
<dbReference type="OrthoDB" id="2922289at2759"/>
<protein>
    <submittedName>
        <fullName evidence="2">Uncharacterized protein</fullName>
    </submittedName>
</protein>
<dbReference type="STRING" id="1447883.A0A2B7YRV4"/>
<feature type="compositionally biased region" description="Low complexity" evidence="1">
    <location>
        <begin position="513"/>
        <end position="531"/>
    </location>
</feature>
<proteinExistence type="predicted"/>
<sequence>MASLTPDQGALLEELQTDLARKYRLHGPRVEQIWRSFDRNKGEDTIRAGAADGVIMPEWNLRDMADPESDSMLDLLEHRATKSLSEQYRDMRVNNLRHVNPFKHSFTILMDEGGYGQSYYVANERKYREMMAGMSSAVNAGLCVPRATGELILERQVYLPQSLNILVEDILGGGSTAKKAKERSKKPDETATNAFSTLSLDSKKVKLSLEDLLAASWDQKESLEAYLTLCRVEPDFLAHAVKNWFFSRPELLQDEKGRSLPLHTDKFISVAVFELIHNAVTGPAIWTASLVYYSCLLTIRMTKFTKRSFYRRSPICVTTSSGSKYFKRLAGVYDNGTARVNMKTKPDNLLRENAQLHHMLRLCQPETDVFKAVEWIKRGKICVSKLKALVAELETMKQEIDLSDFAVPIDNLMEPVMAEGALDTLDKFIVETSGMEIGFLYQDLNEECLAAIQAQCQEQKAKAEQSEKKKKGEFAPLQPLTPPTQAPSRVTQIQQRKEKQKTRPPHSSVYSISPATKSPTETETETAEPSPVFKVKPSTFDVFSTLFSKARSRGSVSWDAFTSAMADLKFSFVPKFGSVFTFYPPEELGMQKSLTVHRPHRLRIEGHKVLMFAHQLRRQYRWGEQSFETQ</sequence>
<comment type="caution">
    <text evidence="2">The sequence shown here is derived from an EMBL/GenBank/DDBJ whole genome shotgun (WGS) entry which is preliminary data.</text>
</comment>
<accession>A0A2B7YRV4</accession>
<gene>
    <name evidence="2" type="ORF">AJ80_02151</name>
</gene>
<feature type="region of interest" description="Disordered" evidence="1">
    <location>
        <begin position="463"/>
        <end position="531"/>
    </location>
</feature>
<dbReference type="EMBL" id="PDNA01000020">
    <property type="protein sequence ID" value="PGH23723.1"/>
    <property type="molecule type" value="Genomic_DNA"/>
</dbReference>
<feature type="compositionally biased region" description="Basic and acidic residues" evidence="1">
    <location>
        <begin position="463"/>
        <end position="473"/>
    </location>
</feature>
<dbReference type="PANTHER" id="PTHR40788:SF1">
    <property type="entry name" value="IPA PROTEIN"/>
    <property type="match status" value="1"/>
</dbReference>
<dbReference type="PANTHER" id="PTHR40788">
    <property type="entry name" value="CLR5 DOMAIN-CONTAINING PROTEIN-RELATED"/>
    <property type="match status" value="1"/>
</dbReference>
<evidence type="ECO:0000313" key="2">
    <source>
        <dbReference type="EMBL" id="PGH23723.1"/>
    </source>
</evidence>
<evidence type="ECO:0000313" key="3">
    <source>
        <dbReference type="Proteomes" id="UP000224634"/>
    </source>
</evidence>
<organism evidence="2 3">
    <name type="scientific">Polytolypa hystricis (strain UAMH7299)</name>
    <dbReference type="NCBI Taxonomy" id="1447883"/>
    <lineage>
        <taxon>Eukaryota</taxon>
        <taxon>Fungi</taxon>
        <taxon>Dikarya</taxon>
        <taxon>Ascomycota</taxon>
        <taxon>Pezizomycotina</taxon>
        <taxon>Eurotiomycetes</taxon>
        <taxon>Eurotiomycetidae</taxon>
        <taxon>Onygenales</taxon>
        <taxon>Onygenales incertae sedis</taxon>
        <taxon>Polytolypa</taxon>
    </lineage>
</organism>